<comment type="caution">
    <text evidence="2">The sequence shown here is derived from an EMBL/GenBank/DDBJ whole genome shotgun (WGS) entry which is preliminary data.</text>
</comment>
<feature type="region of interest" description="Disordered" evidence="1">
    <location>
        <begin position="90"/>
        <end position="169"/>
    </location>
</feature>
<evidence type="ECO:0000313" key="2">
    <source>
        <dbReference type="EMBL" id="CAI6094168.1"/>
    </source>
</evidence>
<organism evidence="2 3">
    <name type="scientific">Clonostachys chloroleuca</name>
    <dbReference type="NCBI Taxonomy" id="1926264"/>
    <lineage>
        <taxon>Eukaryota</taxon>
        <taxon>Fungi</taxon>
        <taxon>Dikarya</taxon>
        <taxon>Ascomycota</taxon>
        <taxon>Pezizomycotina</taxon>
        <taxon>Sordariomycetes</taxon>
        <taxon>Hypocreomycetidae</taxon>
        <taxon>Hypocreales</taxon>
        <taxon>Bionectriaceae</taxon>
        <taxon>Clonostachys</taxon>
    </lineage>
</organism>
<evidence type="ECO:0000256" key="1">
    <source>
        <dbReference type="SAM" id="MobiDB-lite"/>
    </source>
</evidence>
<name>A0AA35MBX9_9HYPO</name>
<dbReference type="Proteomes" id="UP001160390">
    <property type="component" value="Unassembled WGS sequence"/>
</dbReference>
<reference evidence="2" key="1">
    <citation type="submission" date="2023-01" db="EMBL/GenBank/DDBJ databases">
        <authorList>
            <person name="Piombo E."/>
        </authorList>
    </citation>
    <scope>NUCLEOTIDE SEQUENCE</scope>
</reference>
<dbReference type="AlphaFoldDB" id="A0AA35MBX9"/>
<gene>
    <name evidence="2" type="ORF">CCHLO57077_00012250</name>
</gene>
<dbReference type="EMBL" id="CABFNP030001250">
    <property type="protein sequence ID" value="CAI6094168.1"/>
    <property type="molecule type" value="Genomic_DNA"/>
</dbReference>
<protein>
    <submittedName>
        <fullName evidence="2">Uncharacterized protein</fullName>
    </submittedName>
</protein>
<keyword evidence="3" id="KW-1185">Reference proteome</keyword>
<evidence type="ECO:0000313" key="3">
    <source>
        <dbReference type="Proteomes" id="UP001160390"/>
    </source>
</evidence>
<proteinExistence type="predicted"/>
<sequence length="263" mass="29953">MASTQEGGEKPLNASEKAYLKDNFGDEFHFLRDHGLNIYKEEHRSEGRAILRAFQKNDCLPEEDHSNSGANKVAPELCQDNHFRADNRAEEAQYHQQTPRGFDPAHGFDSAGRSIDGPAQDPALFSASGGGEQHQGQAREYDMNPHEFGYNHEQSGAFDGGYQDGRQNGYHGGRDDGYVGGYSFWQRNGWDNPFEGCPYCHHRFLDECRDWYVEEFGPGHDGCDNLHDAGYDDGYDYGHDDGYDYGYDDVYDVEYSYRYQDDD</sequence>
<accession>A0AA35MBX9</accession>